<dbReference type="PIRSF" id="PIRSF004761">
    <property type="entry name" value="Hydrgn_mat_HypA"/>
    <property type="match status" value="1"/>
</dbReference>
<name>D6SSU2_9BACT</name>
<evidence type="ECO:0000256" key="2">
    <source>
        <dbReference type="ARBA" id="ARBA00022723"/>
    </source>
</evidence>
<accession>D6SSU2</accession>
<dbReference type="GO" id="GO:0016151">
    <property type="term" value="F:nickel cation binding"/>
    <property type="evidence" value="ECO:0007669"/>
    <property type="project" value="UniProtKB-UniRule"/>
</dbReference>
<evidence type="ECO:0000256" key="3">
    <source>
        <dbReference type="ARBA" id="ARBA00022833"/>
    </source>
</evidence>
<dbReference type="eggNOG" id="COG0375">
    <property type="taxonomic scope" value="Bacteria"/>
</dbReference>
<feature type="binding site" evidence="4">
    <location>
        <position position="95"/>
    </location>
    <ligand>
        <name>Zn(2+)</name>
        <dbReference type="ChEBI" id="CHEBI:29105"/>
    </ligand>
</feature>
<feature type="binding site" evidence="4">
    <location>
        <position position="2"/>
    </location>
    <ligand>
        <name>Ni(2+)</name>
        <dbReference type="ChEBI" id="CHEBI:49786"/>
    </ligand>
</feature>
<comment type="similarity">
    <text evidence="4">Belongs to the HypA/HybF family.</text>
</comment>
<organism evidence="5 6">
    <name type="scientific">Desulfonatronospira thiodismutans ASO3-1</name>
    <dbReference type="NCBI Taxonomy" id="555779"/>
    <lineage>
        <taxon>Bacteria</taxon>
        <taxon>Pseudomonadati</taxon>
        <taxon>Thermodesulfobacteriota</taxon>
        <taxon>Desulfovibrionia</taxon>
        <taxon>Desulfovibrionales</taxon>
        <taxon>Desulfonatronovibrionaceae</taxon>
        <taxon>Desulfonatronospira</taxon>
    </lineage>
</organism>
<dbReference type="Pfam" id="PF01155">
    <property type="entry name" value="HypA"/>
    <property type="match status" value="1"/>
</dbReference>
<dbReference type="RefSeq" id="WP_008871107.1">
    <property type="nucleotide sequence ID" value="NZ_ACJN02000003.1"/>
</dbReference>
<protein>
    <recommendedName>
        <fullName evidence="4">Hydrogenase maturation factor HypA</fullName>
    </recommendedName>
</protein>
<dbReference type="EMBL" id="ACJN02000003">
    <property type="protein sequence ID" value="EFI33758.1"/>
    <property type="molecule type" value="Genomic_DNA"/>
</dbReference>
<comment type="caution">
    <text evidence="5">The sequence shown here is derived from an EMBL/GenBank/DDBJ whole genome shotgun (WGS) entry which is preliminary data.</text>
</comment>
<dbReference type="AlphaFoldDB" id="D6SSU2"/>
<dbReference type="GO" id="GO:0051604">
    <property type="term" value="P:protein maturation"/>
    <property type="evidence" value="ECO:0007669"/>
    <property type="project" value="InterPro"/>
</dbReference>
<comment type="function">
    <text evidence="4">Involved in the maturation of [NiFe] hydrogenases. Required for nickel insertion into the metal center of the hydrogenase.</text>
</comment>
<evidence type="ECO:0000256" key="4">
    <source>
        <dbReference type="HAMAP-Rule" id="MF_00213"/>
    </source>
</evidence>
<sequence length="117" mass="13137">MHEMSIAQNLIRIVEQEMAQNDARRLLRVKISYGRISAIVPEALQTAFQALTSQTPLEGAVLETREVPLKVRCRECAAEFSPQDRDMLIMTCTSCGAEFGHEVISGKELLVEEMEVE</sequence>
<keyword evidence="2 4" id="KW-0479">Metal-binding</keyword>
<feature type="binding site" evidence="4">
    <location>
        <position position="76"/>
    </location>
    <ligand>
        <name>Zn(2+)</name>
        <dbReference type="ChEBI" id="CHEBI:29105"/>
    </ligand>
</feature>
<proteinExistence type="inferred from homology"/>
<dbReference type="Proteomes" id="UP000005496">
    <property type="component" value="Unassembled WGS sequence"/>
</dbReference>
<dbReference type="HAMAP" id="MF_00213">
    <property type="entry name" value="HypA_HybF"/>
    <property type="match status" value="1"/>
</dbReference>
<evidence type="ECO:0000313" key="6">
    <source>
        <dbReference type="Proteomes" id="UP000005496"/>
    </source>
</evidence>
<keyword evidence="6" id="KW-1185">Reference proteome</keyword>
<dbReference type="Gene3D" id="3.30.2320.80">
    <property type="match status" value="1"/>
</dbReference>
<keyword evidence="3 4" id="KW-0862">Zinc</keyword>
<dbReference type="OrthoDB" id="9800361at2"/>
<gene>
    <name evidence="4" type="primary">hypA</name>
    <name evidence="5" type="ORF">Dthio_PD1097</name>
</gene>
<dbReference type="PANTHER" id="PTHR34535:SF3">
    <property type="entry name" value="HYDROGENASE MATURATION FACTOR HYPA"/>
    <property type="match status" value="1"/>
</dbReference>
<dbReference type="PANTHER" id="PTHR34535">
    <property type="entry name" value="HYDROGENASE MATURATION FACTOR HYPA"/>
    <property type="match status" value="1"/>
</dbReference>
<dbReference type="InterPro" id="IPR000688">
    <property type="entry name" value="HypA/HybF"/>
</dbReference>
<dbReference type="GO" id="GO:0008270">
    <property type="term" value="F:zinc ion binding"/>
    <property type="evidence" value="ECO:0007669"/>
    <property type="project" value="UniProtKB-UniRule"/>
</dbReference>
<feature type="binding site" evidence="4">
    <location>
        <position position="73"/>
    </location>
    <ligand>
        <name>Zn(2+)</name>
        <dbReference type="ChEBI" id="CHEBI:29105"/>
    </ligand>
</feature>
<evidence type="ECO:0000256" key="1">
    <source>
        <dbReference type="ARBA" id="ARBA00022596"/>
    </source>
</evidence>
<feature type="binding site" evidence="4">
    <location>
        <position position="92"/>
    </location>
    <ligand>
        <name>Zn(2+)</name>
        <dbReference type="ChEBI" id="CHEBI:29105"/>
    </ligand>
</feature>
<reference evidence="5" key="1">
    <citation type="submission" date="2010-05" db="EMBL/GenBank/DDBJ databases">
        <title>The draft genome of Desulfonatronospira thiodismutans ASO3-1.</title>
        <authorList>
            <consortium name="US DOE Joint Genome Institute (JGI-PGF)"/>
            <person name="Lucas S."/>
            <person name="Copeland A."/>
            <person name="Lapidus A."/>
            <person name="Cheng J.-F."/>
            <person name="Bruce D."/>
            <person name="Goodwin L."/>
            <person name="Pitluck S."/>
            <person name="Chertkov O."/>
            <person name="Brettin T."/>
            <person name="Detter J.C."/>
            <person name="Han C."/>
            <person name="Land M.L."/>
            <person name="Hauser L."/>
            <person name="Kyrpides N."/>
            <person name="Mikhailova N."/>
            <person name="Muyzer G."/>
            <person name="Woyke T."/>
        </authorList>
    </citation>
    <scope>NUCLEOTIDE SEQUENCE [LARGE SCALE GENOMIC DNA]</scope>
    <source>
        <strain evidence="5">ASO3-1</strain>
    </source>
</reference>
<keyword evidence="1 4" id="KW-0533">Nickel</keyword>
<evidence type="ECO:0000313" key="5">
    <source>
        <dbReference type="EMBL" id="EFI33758.1"/>
    </source>
</evidence>